<dbReference type="PROSITE" id="PS51257">
    <property type="entry name" value="PROKAR_LIPOPROTEIN"/>
    <property type="match status" value="1"/>
</dbReference>
<keyword evidence="2" id="KW-0732">Signal</keyword>
<evidence type="ECO:0000256" key="1">
    <source>
        <dbReference type="SAM" id="MobiDB-lite"/>
    </source>
</evidence>
<gene>
    <name evidence="3" type="ORF">MUN89_15620</name>
</gene>
<proteinExistence type="predicted"/>
<protein>
    <recommendedName>
        <fullName evidence="5">Lipoprotein</fullName>
    </recommendedName>
</protein>
<evidence type="ECO:0000313" key="4">
    <source>
        <dbReference type="Proteomes" id="UP000831787"/>
    </source>
</evidence>
<evidence type="ECO:0008006" key="5">
    <source>
        <dbReference type="Google" id="ProtNLM"/>
    </source>
</evidence>
<reference evidence="3 4" key="1">
    <citation type="submission" date="2022-04" db="EMBL/GenBank/DDBJ databases">
        <title>Halobacillus sp. isolated from saltern.</title>
        <authorList>
            <person name="Won M."/>
            <person name="Lee C.-M."/>
            <person name="Woen H.-Y."/>
            <person name="Kwon S.-W."/>
        </authorList>
    </citation>
    <scope>NUCLEOTIDE SEQUENCE [LARGE SCALE GENOMIC DNA]</scope>
    <source>
        <strain evidence="3 4">SSBR10-3</strain>
    </source>
</reference>
<dbReference type="Gene3D" id="1.20.58.80">
    <property type="entry name" value="Phosphotransferase system, lactose/cellobiose-type IIA subunit"/>
    <property type="match status" value="1"/>
</dbReference>
<organism evidence="3 4">
    <name type="scientific">Halobacillus salinarum</name>
    <dbReference type="NCBI Taxonomy" id="2932257"/>
    <lineage>
        <taxon>Bacteria</taxon>
        <taxon>Bacillati</taxon>
        <taxon>Bacillota</taxon>
        <taxon>Bacilli</taxon>
        <taxon>Bacillales</taxon>
        <taxon>Bacillaceae</taxon>
        <taxon>Halobacillus</taxon>
    </lineage>
</organism>
<evidence type="ECO:0000313" key="3">
    <source>
        <dbReference type="EMBL" id="UOQ43339.1"/>
    </source>
</evidence>
<dbReference type="RefSeq" id="WP_244708698.1">
    <property type="nucleotide sequence ID" value="NZ_CP095073.1"/>
</dbReference>
<dbReference type="Proteomes" id="UP000831787">
    <property type="component" value="Chromosome"/>
</dbReference>
<dbReference type="EMBL" id="CP095073">
    <property type="protein sequence ID" value="UOQ43339.1"/>
    <property type="molecule type" value="Genomic_DNA"/>
</dbReference>
<dbReference type="Gene3D" id="3.10.450.170">
    <property type="entry name" value="type vi secretion system effector-immunity co pseudomonas protegens"/>
    <property type="match status" value="1"/>
</dbReference>
<accession>A0ABY4EGR6</accession>
<sequence>MKRRIFGILFLFILCGCNTQAYNEGMEDFEKLLEDQKFDKANVKLSEVLEIKETKEAKEIQNNLESLLYAIETEEEGDLESAKLLYGDITKTANENNLKEISVIKRYSSQQQEKIIDWIMEESSVQKTIEDANSYAEENKYTKGIDLLTNLSNEKTDHPNKNSLHKKITEALTRLEDSKEAYDKEQKAKEQKEAEEQRLAAEAEAKRKAEQEAAKKAKEKEEQKQADEKTNGSEGKETSENKTDSTKSTKLTKEQAKANVVAYAQVPIENPNVVVEYELNNENGDWVYHVYEIVIDNPETKEGHTATWGWYAVDPNTGYIYNNM</sequence>
<feature type="signal peptide" evidence="2">
    <location>
        <begin position="1"/>
        <end position="21"/>
    </location>
</feature>
<keyword evidence="4" id="KW-1185">Reference proteome</keyword>
<name>A0ABY4EGR6_9BACI</name>
<feature type="region of interest" description="Disordered" evidence="1">
    <location>
        <begin position="177"/>
        <end position="253"/>
    </location>
</feature>
<evidence type="ECO:0000256" key="2">
    <source>
        <dbReference type="SAM" id="SignalP"/>
    </source>
</evidence>
<feature type="chain" id="PRO_5046288715" description="Lipoprotein" evidence="2">
    <location>
        <begin position="22"/>
        <end position="324"/>
    </location>
</feature>